<feature type="transmembrane region" description="Helical" evidence="7">
    <location>
        <begin position="175"/>
        <end position="194"/>
    </location>
</feature>
<dbReference type="Pfam" id="PF00664">
    <property type="entry name" value="ABC_membrane"/>
    <property type="match status" value="1"/>
</dbReference>
<dbReference type="Gene3D" id="1.20.1560.10">
    <property type="entry name" value="ABC transporter type 1, transmembrane domain"/>
    <property type="match status" value="1"/>
</dbReference>
<feature type="transmembrane region" description="Helical" evidence="7">
    <location>
        <begin position="95"/>
        <end position="115"/>
    </location>
</feature>
<keyword evidence="6 7" id="KW-0472">Membrane</keyword>
<proteinExistence type="predicted"/>
<sequence length="219" mass="24278">MDILLVFCQLILTFFVSSVIPLIMANAGIRARAGVLSYVYKKILETHVQSYSAGELINLCANDGQRIFDACLSGVFSLGAFISLVGAAYSVYLLGLWGLLGFGVFFLSLPLKIYLSKKVFNNRSLAIPVTERRVTLTTEIINAIKLVKMYAWRSHIQRKLMVCGQHILDKKKREGILELSLFLQSILATLPWLIPQIATGVTFLAMTLSGNDLTLTQVC</sequence>
<evidence type="ECO:0000256" key="4">
    <source>
        <dbReference type="ARBA" id="ARBA00022840"/>
    </source>
</evidence>
<evidence type="ECO:0000256" key="7">
    <source>
        <dbReference type="SAM" id="Phobius"/>
    </source>
</evidence>
<evidence type="ECO:0000256" key="3">
    <source>
        <dbReference type="ARBA" id="ARBA00022741"/>
    </source>
</evidence>
<dbReference type="SUPFAM" id="SSF90123">
    <property type="entry name" value="ABC transporter transmembrane region"/>
    <property type="match status" value="1"/>
</dbReference>
<protein>
    <submittedName>
        <fullName evidence="9">ABCC5</fullName>
    </submittedName>
</protein>
<organism evidence="9 10">
    <name type="scientific">Bugula neritina</name>
    <name type="common">Brown bryozoan</name>
    <name type="synonym">Sertularia neritina</name>
    <dbReference type="NCBI Taxonomy" id="10212"/>
    <lineage>
        <taxon>Eukaryota</taxon>
        <taxon>Metazoa</taxon>
        <taxon>Spiralia</taxon>
        <taxon>Lophotrochozoa</taxon>
        <taxon>Bryozoa</taxon>
        <taxon>Gymnolaemata</taxon>
        <taxon>Cheilostomatida</taxon>
        <taxon>Flustrina</taxon>
        <taxon>Buguloidea</taxon>
        <taxon>Bugulidae</taxon>
        <taxon>Bugula</taxon>
    </lineage>
</organism>
<feature type="domain" description="ABC transmembrane type-1" evidence="8">
    <location>
        <begin position="10"/>
        <end position="160"/>
    </location>
</feature>
<feature type="transmembrane region" description="Helical" evidence="7">
    <location>
        <begin position="67"/>
        <end position="89"/>
    </location>
</feature>
<dbReference type="InterPro" id="IPR050173">
    <property type="entry name" value="ABC_transporter_C-like"/>
</dbReference>
<evidence type="ECO:0000313" key="9">
    <source>
        <dbReference type="EMBL" id="KAF6016862.1"/>
    </source>
</evidence>
<dbReference type="AlphaFoldDB" id="A0A7J7ISE7"/>
<keyword evidence="3" id="KW-0547">Nucleotide-binding</keyword>
<evidence type="ECO:0000259" key="8">
    <source>
        <dbReference type="PROSITE" id="PS50929"/>
    </source>
</evidence>
<dbReference type="PANTHER" id="PTHR24223:SF447">
    <property type="entry name" value="MULTIDRUG RESISTANCE-ASSOCIATED PROTEIN 5"/>
    <property type="match status" value="1"/>
</dbReference>
<dbReference type="Proteomes" id="UP000593567">
    <property type="component" value="Unassembled WGS sequence"/>
</dbReference>
<keyword evidence="10" id="KW-1185">Reference proteome</keyword>
<dbReference type="GO" id="GO:0140359">
    <property type="term" value="F:ABC-type transporter activity"/>
    <property type="evidence" value="ECO:0007669"/>
    <property type="project" value="InterPro"/>
</dbReference>
<keyword evidence="4" id="KW-0067">ATP-binding</keyword>
<dbReference type="GO" id="GO:0005524">
    <property type="term" value="F:ATP binding"/>
    <property type="evidence" value="ECO:0007669"/>
    <property type="project" value="UniProtKB-KW"/>
</dbReference>
<dbReference type="OrthoDB" id="6500128at2759"/>
<keyword evidence="1" id="KW-0813">Transport</keyword>
<accession>A0A7J7ISE7</accession>
<comment type="caution">
    <text evidence="9">The sequence shown here is derived from an EMBL/GenBank/DDBJ whole genome shotgun (WGS) entry which is preliminary data.</text>
</comment>
<name>A0A7J7ISE7_BUGNE</name>
<reference evidence="9" key="1">
    <citation type="submission" date="2020-06" db="EMBL/GenBank/DDBJ databases">
        <title>Draft genome of Bugula neritina, a colonial animal packing powerful symbionts and potential medicines.</title>
        <authorList>
            <person name="Rayko M."/>
        </authorList>
    </citation>
    <scope>NUCLEOTIDE SEQUENCE [LARGE SCALE GENOMIC DNA]</scope>
    <source>
        <strain evidence="9">Kwan_BN1</strain>
    </source>
</reference>
<dbReference type="PANTHER" id="PTHR24223">
    <property type="entry name" value="ATP-BINDING CASSETTE SUB-FAMILY C"/>
    <property type="match status" value="1"/>
</dbReference>
<keyword evidence="5 7" id="KW-1133">Transmembrane helix</keyword>
<evidence type="ECO:0000256" key="1">
    <source>
        <dbReference type="ARBA" id="ARBA00022448"/>
    </source>
</evidence>
<dbReference type="InterPro" id="IPR011527">
    <property type="entry name" value="ABC1_TM_dom"/>
</dbReference>
<dbReference type="GO" id="GO:0016020">
    <property type="term" value="C:membrane"/>
    <property type="evidence" value="ECO:0007669"/>
    <property type="project" value="InterPro"/>
</dbReference>
<keyword evidence="2 7" id="KW-0812">Transmembrane</keyword>
<feature type="transmembrane region" description="Helical" evidence="7">
    <location>
        <begin position="6"/>
        <end position="25"/>
    </location>
</feature>
<evidence type="ECO:0000256" key="2">
    <source>
        <dbReference type="ARBA" id="ARBA00022692"/>
    </source>
</evidence>
<evidence type="ECO:0000256" key="6">
    <source>
        <dbReference type="ARBA" id="ARBA00023136"/>
    </source>
</evidence>
<gene>
    <name evidence="9" type="ORF">EB796_024815</name>
</gene>
<evidence type="ECO:0000256" key="5">
    <source>
        <dbReference type="ARBA" id="ARBA00022989"/>
    </source>
</evidence>
<evidence type="ECO:0000313" key="10">
    <source>
        <dbReference type="Proteomes" id="UP000593567"/>
    </source>
</evidence>
<dbReference type="PROSITE" id="PS50929">
    <property type="entry name" value="ABC_TM1F"/>
    <property type="match status" value="1"/>
</dbReference>
<dbReference type="InterPro" id="IPR036640">
    <property type="entry name" value="ABC1_TM_sf"/>
</dbReference>
<dbReference type="EMBL" id="VXIV02003456">
    <property type="protein sequence ID" value="KAF6016862.1"/>
    <property type="molecule type" value="Genomic_DNA"/>
</dbReference>